<evidence type="ECO:0000313" key="4">
    <source>
        <dbReference type="Proteomes" id="UP000037660"/>
    </source>
</evidence>
<feature type="transmembrane region" description="Helical" evidence="2">
    <location>
        <begin position="174"/>
        <end position="193"/>
    </location>
</feature>
<feature type="region of interest" description="Disordered" evidence="1">
    <location>
        <begin position="96"/>
        <end position="173"/>
    </location>
</feature>
<feature type="region of interest" description="Disordered" evidence="1">
    <location>
        <begin position="33"/>
        <end position="60"/>
    </location>
</feature>
<keyword evidence="2" id="KW-0472">Membrane</keyword>
<comment type="caution">
    <text evidence="3">The sequence shown here is derived from an EMBL/GenBank/DDBJ whole genome shotgun (WGS) entry which is preliminary data.</text>
</comment>
<protein>
    <recommendedName>
        <fullName evidence="5">Ribosomal protein L7/L12 C-terminal domain-containing protein</fullName>
    </recommendedName>
</protein>
<feature type="compositionally biased region" description="Low complexity" evidence="1">
    <location>
        <begin position="96"/>
        <end position="144"/>
    </location>
</feature>
<dbReference type="EMBL" id="BBYR01000033">
    <property type="protein sequence ID" value="GAP36253.1"/>
    <property type="molecule type" value="Genomic_DNA"/>
</dbReference>
<keyword evidence="2" id="KW-1133">Transmembrane helix</keyword>
<sequence length="195" mass="20025">MSLPPLPPAVAEALRRDRVLEAVRLLRQQPGVGLKEARERVEQHRRQAAAAGTGTGVAPTAAAVGPPGLDEWLKALFAAGSDGRPLRRLVQEVLGEPGAPAARRPPSGTAPGSASRGASSAAAGRSGPEGLPGLPPGATARPAPVVRTSLAPFTPEQVRRGTRLSPGEQPRTRGAGVVVGILGLLLVAAWRWWSG</sequence>
<dbReference type="Proteomes" id="UP000037660">
    <property type="component" value="Unassembled WGS sequence"/>
</dbReference>
<dbReference type="RefSeq" id="WP_054020255.1">
    <property type="nucleotide sequence ID" value="NZ_BBYR01000033.1"/>
</dbReference>
<evidence type="ECO:0000256" key="1">
    <source>
        <dbReference type="SAM" id="MobiDB-lite"/>
    </source>
</evidence>
<reference evidence="3 4" key="2">
    <citation type="journal article" date="2016" name="Science">
        <title>A bacterium that degrades and assimilates poly(ethylene terephthalate).</title>
        <authorList>
            <person name="Yoshida S."/>
            <person name="Hiraga K."/>
            <person name="Takehana T."/>
            <person name="Taniguchi I."/>
            <person name="Yamaji H."/>
            <person name="Maeda Y."/>
            <person name="Toyohara K."/>
            <person name="Miyamoto K."/>
            <person name="Kimura Y."/>
            <person name="Oda K."/>
        </authorList>
    </citation>
    <scope>NUCLEOTIDE SEQUENCE [LARGE SCALE GENOMIC DNA]</scope>
    <source>
        <strain evidence="4">NBRC 110686 / TISTR 2288 / 201-F6</strain>
    </source>
</reference>
<dbReference type="AlphaFoldDB" id="A0A0K8P0U2"/>
<keyword evidence="4" id="KW-1185">Reference proteome</keyword>
<dbReference type="STRING" id="1547922.ISF6_2093"/>
<gene>
    <name evidence="3" type="ORF">ISF6_2093</name>
</gene>
<accession>A0A0K8P0U2</accession>
<keyword evidence="2" id="KW-0812">Transmembrane</keyword>
<name>A0A0K8P0U2_PISS1</name>
<feature type="compositionally biased region" description="Basic and acidic residues" evidence="1">
    <location>
        <begin position="35"/>
        <end position="45"/>
    </location>
</feature>
<organism evidence="3 4">
    <name type="scientific">Piscinibacter sakaiensis</name>
    <name type="common">Ideonella sakaiensis</name>
    <dbReference type="NCBI Taxonomy" id="1547922"/>
    <lineage>
        <taxon>Bacteria</taxon>
        <taxon>Pseudomonadati</taxon>
        <taxon>Pseudomonadota</taxon>
        <taxon>Betaproteobacteria</taxon>
        <taxon>Burkholderiales</taxon>
        <taxon>Sphaerotilaceae</taxon>
        <taxon>Piscinibacter</taxon>
    </lineage>
</organism>
<evidence type="ECO:0000313" key="3">
    <source>
        <dbReference type="EMBL" id="GAP36253.1"/>
    </source>
</evidence>
<reference evidence="4" key="1">
    <citation type="submission" date="2015-07" db="EMBL/GenBank/DDBJ databases">
        <title>Discovery of a poly(ethylene terephthalate assimilation.</title>
        <authorList>
            <person name="Yoshida S."/>
            <person name="Hiraga K."/>
            <person name="Takehana T."/>
            <person name="Taniguchi I."/>
            <person name="Yamaji H."/>
            <person name="Maeda Y."/>
            <person name="Toyohara K."/>
            <person name="Miyamoto K."/>
            <person name="Kimura Y."/>
            <person name="Oda K."/>
        </authorList>
    </citation>
    <scope>NUCLEOTIDE SEQUENCE [LARGE SCALE GENOMIC DNA]</scope>
    <source>
        <strain evidence="4">NBRC 110686 / TISTR 2288 / 201-F6</strain>
    </source>
</reference>
<evidence type="ECO:0000256" key="2">
    <source>
        <dbReference type="SAM" id="Phobius"/>
    </source>
</evidence>
<proteinExistence type="predicted"/>
<feature type="compositionally biased region" description="Low complexity" evidence="1">
    <location>
        <begin position="48"/>
        <end position="60"/>
    </location>
</feature>
<evidence type="ECO:0008006" key="5">
    <source>
        <dbReference type="Google" id="ProtNLM"/>
    </source>
</evidence>